<comment type="caution">
    <text evidence="2">The sequence shown here is derived from an EMBL/GenBank/DDBJ whole genome shotgun (WGS) entry which is preliminary data.</text>
</comment>
<protein>
    <submittedName>
        <fullName evidence="2">Uncharacterized protein</fullName>
    </submittedName>
</protein>
<proteinExistence type="predicted"/>
<organism evidence="2 3">
    <name type="scientific">Kordiimonas lipolytica</name>
    <dbReference type="NCBI Taxonomy" id="1662421"/>
    <lineage>
        <taxon>Bacteria</taxon>
        <taxon>Pseudomonadati</taxon>
        <taxon>Pseudomonadota</taxon>
        <taxon>Alphaproteobacteria</taxon>
        <taxon>Kordiimonadales</taxon>
        <taxon>Kordiimonadaceae</taxon>
        <taxon>Kordiimonas</taxon>
    </lineage>
</organism>
<dbReference type="Proteomes" id="UP001595776">
    <property type="component" value="Unassembled WGS sequence"/>
</dbReference>
<reference evidence="3" key="1">
    <citation type="journal article" date="2019" name="Int. J. Syst. Evol. Microbiol.">
        <title>The Global Catalogue of Microorganisms (GCM) 10K type strain sequencing project: providing services to taxonomists for standard genome sequencing and annotation.</title>
        <authorList>
            <consortium name="The Broad Institute Genomics Platform"/>
            <consortium name="The Broad Institute Genome Sequencing Center for Infectious Disease"/>
            <person name="Wu L."/>
            <person name="Ma J."/>
        </authorList>
    </citation>
    <scope>NUCLEOTIDE SEQUENCE [LARGE SCALE GENOMIC DNA]</scope>
    <source>
        <strain evidence="3">CGMCC 1.15304</strain>
    </source>
</reference>
<sequence length="170" mass="19197">MKQLALALMIFSSGGTIAECPTLPPLPKVDIQDRHEDMICRAAEVDWSAVTLTIAQLKKSHPTYKSMSIRDFIIQTYCAAEYDEYISLIKYTATHSKSYSNAANTMRAVAAALGPDLLRVDYNNWTHIEWAMAMFEESTDDRYLAFSNVVESELKRHGVQPDRIKACSVR</sequence>
<keyword evidence="3" id="KW-1185">Reference proteome</keyword>
<dbReference type="RefSeq" id="WP_156432075.1">
    <property type="nucleotide sequence ID" value="NZ_JBHSCR010000003.1"/>
</dbReference>
<evidence type="ECO:0000313" key="3">
    <source>
        <dbReference type="Proteomes" id="UP001595776"/>
    </source>
</evidence>
<gene>
    <name evidence="2" type="ORF">ACFO5Q_05805</name>
</gene>
<accession>A0ABV8UA38</accession>
<dbReference type="EMBL" id="JBHSCR010000003">
    <property type="protein sequence ID" value="MFC4347353.1"/>
    <property type="molecule type" value="Genomic_DNA"/>
</dbReference>
<evidence type="ECO:0000313" key="2">
    <source>
        <dbReference type="EMBL" id="MFC4347353.1"/>
    </source>
</evidence>
<feature type="chain" id="PRO_5047539419" evidence="1">
    <location>
        <begin position="19"/>
        <end position="170"/>
    </location>
</feature>
<feature type="signal peptide" evidence="1">
    <location>
        <begin position="1"/>
        <end position="18"/>
    </location>
</feature>
<keyword evidence="1" id="KW-0732">Signal</keyword>
<name>A0ABV8UA38_9PROT</name>
<evidence type="ECO:0000256" key="1">
    <source>
        <dbReference type="SAM" id="SignalP"/>
    </source>
</evidence>